<dbReference type="Pfam" id="PF20225">
    <property type="entry name" value="DUF6584"/>
    <property type="match status" value="1"/>
</dbReference>
<evidence type="ECO:0000313" key="3">
    <source>
        <dbReference type="Proteomes" id="UP000316628"/>
    </source>
</evidence>
<keyword evidence="3" id="KW-1185">Reference proteome</keyword>
<sequence length="168" mass="18789">MPLELTLRKAAEEVERGDLASVLRARQRLVRLVASYPDRLDLRERLAEVYRVLGDAAQAGRWTYLSGSRDEAEVAAFERAYRTPLARLEAMNWVSGEAGAPTRTARERLVALREAANDQLRAELSVADDRDSSWRANALVLVGLVVVLLCFVVGAVTLVMWAYRWFAG</sequence>
<protein>
    <submittedName>
        <fullName evidence="2">Uncharacterized protein</fullName>
    </submittedName>
</protein>
<evidence type="ECO:0000313" key="2">
    <source>
        <dbReference type="EMBL" id="TQM83186.1"/>
    </source>
</evidence>
<dbReference type="Proteomes" id="UP000316628">
    <property type="component" value="Unassembled WGS sequence"/>
</dbReference>
<organism evidence="2 3">
    <name type="scientific">Saccharothrix saharensis</name>
    <dbReference type="NCBI Taxonomy" id="571190"/>
    <lineage>
        <taxon>Bacteria</taxon>
        <taxon>Bacillati</taxon>
        <taxon>Actinomycetota</taxon>
        <taxon>Actinomycetes</taxon>
        <taxon>Pseudonocardiales</taxon>
        <taxon>Pseudonocardiaceae</taxon>
        <taxon>Saccharothrix</taxon>
    </lineage>
</organism>
<dbReference type="RefSeq" id="WP_141980973.1">
    <property type="nucleotide sequence ID" value="NZ_VFPP01000001.1"/>
</dbReference>
<gene>
    <name evidence="2" type="ORF">FHX81_5604</name>
</gene>
<dbReference type="AlphaFoldDB" id="A0A543JK25"/>
<dbReference type="EMBL" id="VFPP01000001">
    <property type="protein sequence ID" value="TQM83186.1"/>
    <property type="molecule type" value="Genomic_DNA"/>
</dbReference>
<comment type="caution">
    <text evidence="2">The sequence shown here is derived from an EMBL/GenBank/DDBJ whole genome shotgun (WGS) entry which is preliminary data.</text>
</comment>
<proteinExistence type="predicted"/>
<dbReference type="InterPro" id="IPR046491">
    <property type="entry name" value="DUF6584"/>
</dbReference>
<accession>A0A543JK25</accession>
<evidence type="ECO:0000256" key="1">
    <source>
        <dbReference type="SAM" id="Phobius"/>
    </source>
</evidence>
<dbReference type="OrthoDB" id="3381914at2"/>
<reference evidence="2 3" key="1">
    <citation type="submission" date="2019-06" db="EMBL/GenBank/DDBJ databases">
        <title>Sequencing the genomes of 1000 actinobacteria strains.</title>
        <authorList>
            <person name="Klenk H.-P."/>
        </authorList>
    </citation>
    <scope>NUCLEOTIDE SEQUENCE [LARGE SCALE GENOMIC DNA]</scope>
    <source>
        <strain evidence="2 3">DSM 45456</strain>
    </source>
</reference>
<keyword evidence="1" id="KW-1133">Transmembrane helix</keyword>
<keyword evidence="1" id="KW-0472">Membrane</keyword>
<keyword evidence="1" id="KW-0812">Transmembrane</keyword>
<name>A0A543JK25_9PSEU</name>
<feature type="transmembrane region" description="Helical" evidence="1">
    <location>
        <begin position="138"/>
        <end position="163"/>
    </location>
</feature>